<evidence type="ECO:0000313" key="1">
    <source>
        <dbReference type="EMBL" id="KKL90346.1"/>
    </source>
</evidence>
<accession>A0A0F9GIL3</accession>
<dbReference type="AlphaFoldDB" id="A0A0F9GIL3"/>
<gene>
    <name evidence="1" type="ORF">LCGC14_1905610</name>
</gene>
<protein>
    <submittedName>
        <fullName evidence="1">Uncharacterized protein</fullName>
    </submittedName>
</protein>
<reference evidence="1" key="1">
    <citation type="journal article" date="2015" name="Nature">
        <title>Complex archaea that bridge the gap between prokaryotes and eukaryotes.</title>
        <authorList>
            <person name="Spang A."/>
            <person name="Saw J.H."/>
            <person name="Jorgensen S.L."/>
            <person name="Zaremba-Niedzwiedzka K."/>
            <person name="Martijn J."/>
            <person name="Lind A.E."/>
            <person name="van Eijk R."/>
            <person name="Schleper C."/>
            <person name="Guy L."/>
            <person name="Ettema T.J."/>
        </authorList>
    </citation>
    <scope>NUCLEOTIDE SEQUENCE</scope>
</reference>
<name>A0A0F9GIL3_9ZZZZ</name>
<dbReference type="EMBL" id="LAZR01020030">
    <property type="protein sequence ID" value="KKL90346.1"/>
    <property type="molecule type" value="Genomic_DNA"/>
</dbReference>
<organism evidence="1">
    <name type="scientific">marine sediment metagenome</name>
    <dbReference type="NCBI Taxonomy" id="412755"/>
    <lineage>
        <taxon>unclassified sequences</taxon>
        <taxon>metagenomes</taxon>
        <taxon>ecological metagenomes</taxon>
    </lineage>
</organism>
<sequence>MTRNDYCNKMEKRNINGQFRDMRQDENDVKIFTFVASTADPDRHHTVLNQEKWELKNFNNNPIIGYQHNLYGDMCNPPDSDDVIGKGLAYIENKELLVDVIFDDQNEKAVKIESKVERGFLKAVSVGFIELGDGHDGNEDDNEDKDLYYFWGQELVELSVVNIGSNGAALKKSLRSQTFDALRYIYRELDGQFKFSDIEDMKVSDVIDLLEGGKVEKKIDTTYPISDFEYRIILNKQTALTGHKNNS</sequence>
<comment type="caution">
    <text evidence="1">The sequence shown here is derived from an EMBL/GenBank/DDBJ whole genome shotgun (WGS) entry which is preliminary data.</text>
</comment>
<proteinExistence type="predicted"/>